<comment type="caution">
    <text evidence="1">The sequence shown here is derived from an EMBL/GenBank/DDBJ whole genome shotgun (WGS) entry which is preliminary data.</text>
</comment>
<proteinExistence type="predicted"/>
<name>A0A0F9EZP3_9ZZZZ</name>
<dbReference type="AlphaFoldDB" id="A0A0F9EZP3"/>
<protein>
    <submittedName>
        <fullName evidence="1">Uncharacterized protein</fullName>
    </submittedName>
</protein>
<gene>
    <name evidence="1" type="ORF">LCGC14_2013180</name>
</gene>
<reference evidence="1" key="1">
    <citation type="journal article" date="2015" name="Nature">
        <title>Complex archaea that bridge the gap between prokaryotes and eukaryotes.</title>
        <authorList>
            <person name="Spang A."/>
            <person name="Saw J.H."/>
            <person name="Jorgensen S.L."/>
            <person name="Zaremba-Niedzwiedzka K."/>
            <person name="Martijn J."/>
            <person name="Lind A.E."/>
            <person name="van Eijk R."/>
            <person name="Schleper C."/>
            <person name="Guy L."/>
            <person name="Ettema T.J."/>
        </authorList>
    </citation>
    <scope>NUCLEOTIDE SEQUENCE</scope>
</reference>
<organism evidence="1">
    <name type="scientific">marine sediment metagenome</name>
    <dbReference type="NCBI Taxonomy" id="412755"/>
    <lineage>
        <taxon>unclassified sequences</taxon>
        <taxon>metagenomes</taxon>
        <taxon>ecological metagenomes</taxon>
    </lineage>
</organism>
<sequence>MATESDYPREMKDLPPVNEEIVNLEGQEFYDISEWSVFPFHELPDGQGEASQVHLWIRLDGAEDMPLVMRFKSARSVDQIIGALRRHRIEVWGNE</sequence>
<accession>A0A0F9EZP3</accession>
<dbReference type="EMBL" id="LAZR01023121">
    <property type="protein sequence ID" value="KKL79603.1"/>
    <property type="molecule type" value="Genomic_DNA"/>
</dbReference>
<evidence type="ECO:0000313" key="1">
    <source>
        <dbReference type="EMBL" id="KKL79603.1"/>
    </source>
</evidence>